<dbReference type="Proteomes" id="UP000264800">
    <property type="component" value="Unplaced"/>
</dbReference>
<dbReference type="InterPro" id="IPR029044">
    <property type="entry name" value="Nucleotide-diphossugar_trans"/>
</dbReference>
<feature type="compositionally biased region" description="Basic and acidic residues" evidence="1">
    <location>
        <begin position="82"/>
        <end position="91"/>
    </location>
</feature>
<feature type="region of interest" description="Disordered" evidence="1">
    <location>
        <begin position="56"/>
        <end position="103"/>
    </location>
</feature>
<dbReference type="AlphaFoldDB" id="A0A3Q2ZR78"/>
<dbReference type="SUPFAM" id="SSF53448">
    <property type="entry name" value="Nucleotide-diphospho-sugar transferases"/>
    <property type="match status" value="1"/>
</dbReference>
<dbReference type="OMA" id="GWEHEGQ"/>
<dbReference type="STRING" id="37003.ENSKMAP00000006318"/>
<dbReference type="Ensembl" id="ENSKMAT00000006426.1">
    <property type="protein sequence ID" value="ENSKMAP00000006318.1"/>
    <property type="gene ID" value="ENSKMAG00000004807.1"/>
</dbReference>
<protein>
    <submittedName>
        <fullName evidence="2">Uncharacterized protein</fullName>
    </submittedName>
</protein>
<reference evidence="2" key="1">
    <citation type="submission" date="2025-08" db="UniProtKB">
        <authorList>
            <consortium name="Ensembl"/>
        </authorList>
    </citation>
    <scope>IDENTIFICATION</scope>
</reference>
<evidence type="ECO:0000313" key="3">
    <source>
        <dbReference type="Proteomes" id="UP000264800"/>
    </source>
</evidence>
<sequence>MSRLEQLQRGLDSAGQAHVLRFWSELSEEQQEVFLQDLVLLDLQRLKEHCEAASRAAAGPAPTLDRVMEPVPPEITGSVTRSDPESLTRWEDEGEGQNRNRVV</sequence>
<accession>A0A3Q2ZR78</accession>
<evidence type="ECO:0000313" key="2">
    <source>
        <dbReference type="Ensembl" id="ENSKMAP00000006318.1"/>
    </source>
</evidence>
<keyword evidence="3" id="KW-1185">Reference proteome</keyword>
<name>A0A3Q2ZR78_KRYMA</name>
<organism evidence="2 3">
    <name type="scientific">Kryptolebias marmoratus</name>
    <name type="common">Mangrove killifish</name>
    <name type="synonym">Rivulus marmoratus</name>
    <dbReference type="NCBI Taxonomy" id="37003"/>
    <lineage>
        <taxon>Eukaryota</taxon>
        <taxon>Metazoa</taxon>
        <taxon>Chordata</taxon>
        <taxon>Craniata</taxon>
        <taxon>Vertebrata</taxon>
        <taxon>Euteleostomi</taxon>
        <taxon>Actinopterygii</taxon>
        <taxon>Neopterygii</taxon>
        <taxon>Teleostei</taxon>
        <taxon>Neoteleostei</taxon>
        <taxon>Acanthomorphata</taxon>
        <taxon>Ovalentaria</taxon>
        <taxon>Atherinomorphae</taxon>
        <taxon>Cyprinodontiformes</taxon>
        <taxon>Rivulidae</taxon>
        <taxon>Kryptolebias</taxon>
    </lineage>
</organism>
<reference evidence="2" key="2">
    <citation type="submission" date="2025-09" db="UniProtKB">
        <authorList>
            <consortium name="Ensembl"/>
        </authorList>
    </citation>
    <scope>IDENTIFICATION</scope>
</reference>
<dbReference type="Gene3D" id="3.90.550.10">
    <property type="entry name" value="Spore Coat Polysaccharide Biosynthesis Protein SpsA, Chain A"/>
    <property type="match status" value="1"/>
</dbReference>
<proteinExistence type="predicted"/>
<dbReference type="GeneTree" id="ENSGT00940000180385"/>
<evidence type="ECO:0000256" key="1">
    <source>
        <dbReference type="SAM" id="MobiDB-lite"/>
    </source>
</evidence>